<evidence type="ECO:0000259" key="10">
    <source>
        <dbReference type="PROSITE" id="PS00624"/>
    </source>
</evidence>
<dbReference type="InterPro" id="IPR007867">
    <property type="entry name" value="GMC_OxRtase_C"/>
</dbReference>
<evidence type="ECO:0000256" key="1">
    <source>
        <dbReference type="ARBA" id="ARBA00001974"/>
    </source>
</evidence>
<dbReference type="InParanoid" id="A0A4Q1BTS1"/>
<feature type="active site" description="Proton donor" evidence="7">
    <location>
        <position position="541"/>
    </location>
</feature>
<dbReference type="PIRSF" id="PIRSF000137">
    <property type="entry name" value="Alcohol_oxidase"/>
    <property type="match status" value="1"/>
</dbReference>
<organism evidence="11 12">
    <name type="scientific">Tremella mesenterica</name>
    <name type="common">Jelly fungus</name>
    <dbReference type="NCBI Taxonomy" id="5217"/>
    <lineage>
        <taxon>Eukaryota</taxon>
        <taxon>Fungi</taxon>
        <taxon>Dikarya</taxon>
        <taxon>Basidiomycota</taxon>
        <taxon>Agaricomycotina</taxon>
        <taxon>Tremellomycetes</taxon>
        <taxon>Tremellales</taxon>
        <taxon>Tremellaceae</taxon>
        <taxon>Tremella</taxon>
    </lineage>
</organism>
<feature type="compositionally biased region" description="Polar residues" evidence="8">
    <location>
        <begin position="161"/>
        <end position="182"/>
    </location>
</feature>
<evidence type="ECO:0000256" key="5">
    <source>
        <dbReference type="ARBA" id="ARBA00022827"/>
    </source>
</evidence>
<evidence type="ECO:0000256" key="4">
    <source>
        <dbReference type="ARBA" id="ARBA00022729"/>
    </source>
</evidence>
<feature type="region of interest" description="Disordered" evidence="8">
    <location>
        <begin position="160"/>
        <end position="182"/>
    </location>
</feature>
<name>A0A4Q1BTS1_TREME</name>
<proteinExistence type="inferred from homology"/>
<comment type="cofactor">
    <cofactor evidence="1">
        <name>FAD</name>
        <dbReference type="ChEBI" id="CHEBI:57692"/>
    </cofactor>
</comment>
<dbReference type="GO" id="GO:0050660">
    <property type="term" value="F:flavin adenine dinucleotide binding"/>
    <property type="evidence" value="ECO:0007669"/>
    <property type="project" value="InterPro"/>
</dbReference>
<feature type="domain" description="Glucose-methanol-choline oxidoreductase N-terminal" evidence="10">
    <location>
        <begin position="304"/>
        <end position="318"/>
    </location>
</feature>
<keyword evidence="5" id="KW-0274">FAD</keyword>
<dbReference type="Gene3D" id="4.10.450.10">
    <property type="entry name" value="Glucose Oxidase, domain 2"/>
    <property type="match status" value="1"/>
</dbReference>
<dbReference type="Gene3D" id="3.30.560.10">
    <property type="entry name" value="Glucose Oxidase, domain 3"/>
    <property type="match status" value="1"/>
</dbReference>
<protein>
    <recommendedName>
        <fullName evidence="10">Glucose-methanol-choline oxidoreductase N-terminal domain-containing protein</fullName>
    </recommendedName>
</protein>
<evidence type="ECO:0000313" key="11">
    <source>
        <dbReference type="EMBL" id="RXK41352.1"/>
    </source>
</evidence>
<dbReference type="InterPro" id="IPR027424">
    <property type="entry name" value="Glucose_Oxidase_domain_2"/>
</dbReference>
<dbReference type="OrthoDB" id="269227at2759"/>
<gene>
    <name evidence="11" type="ORF">M231_01257</name>
</gene>
<dbReference type="Proteomes" id="UP000289152">
    <property type="component" value="Unassembled WGS sequence"/>
</dbReference>
<dbReference type="STRING" id="5217.A0A4Q1BTS1"/>
<evidence type="ECO:0000256" key="6">
    <source>
        <dbReference type="ARBA" id="ARBA00023002"/>
    </source>
</evidence>
<sequence>MRTIFLLEILVLSASNAWALSGIITDPNQVNGQSFDYVIVGGGLGGLVVANRLSEDSSITVLVIEAGGDDRTNNKVYDPYQYSAAFSTPLNWAWPSSQGRTINGGKTLGGSTSINGLAQTRAQKDQYDALATLLNGDDADGKWTWDGMFAAMLKSEGFSGPNDNQQAAGASQNPAYHSTTGPLQVTYPDDIYQGPHQKYFKQVISTNFSVPASVDADGGDAAVVAFHPNTIDWHDSDHRSSSATAYWSPIEGQRENIAILINQQATKILFNSGTPVHATGVQFGTSDGSRYEVDANREVIVSAGAIQSPALLQLSGIGDQGLLQSVGIDVVLDLPGVGKNLQEQTLDSIGWTLIDGFNPDGRGPSDCIAYPNLDALFGSNASAIANTIDNNLQSYADDAAQAGAVISSDAAMSIFRIQQDLMVNKGVGLAEMFFDTGFPNGGLGVDMWQLLPFSRGTVSITSTDPFTYPAVDPRYFAADIDMQIQVAGLRLSRKVFQAAPLRSIVTSENAPGFNTVSDDSDGGPEDQWRQWILDGFASVHHPIATCSMMAQEYGGVVGSDLKVYGTDNLRVVDASVLPMQISAHLAASLYGLAENAADM</sequence>
<dbReference type="SUPFAM" id="SSF54373">
    <property type="entry name" value="FAD-linked reductases, C-terminal domain"/>
    <property type="match status" value="1"/>
</dbReference>
<dbReference type="Pfam" id="PF05199">
    <property type="entry name" value="GMC_oxred_C"/>
    <property type="match status" value="1"/>
</dbReference>
<dbReference type="SUPFAM" id="SSF51905">
    <property type="entry name" value="FAD/NAD(P)-binding domain"/>
    <property type="match status" value="1"/>
</dbReference>
<accession>A0A4Q1BTS1</accession>
<keyword evidence="12" id="KW-1185">Reference proteome</keyword>
<dbReference type="InterPro" id="IPR036188">
    <property type="entry name" value="FAD/NAD-bd_sf"/>
</dbReference>
<evidence type="ECO:0000313" key="12">
    <source>
        <dbReference type="Proteomes" id="UP000289152"/>
    </source>
</evidence>
<reference evidence="11 12" key="1">
    <citation type="submission" date="2016-06" db="EMBL/GenBank/DDBJ databases">
        <title>Evolution of pathogenesis and genome organization in the Tremellales.</title>
        <authorList>
            <person name="Cuomo C."/>
            <person name="Litvintseva A."/>
            <person name="Heitman J."/>
            <person name="Chen Y."/>
            <person name="Sun S."/>
            <person name="Springer D."/>
            <person name="Dromer F."/>
            <person name="Young S."/>
            <person name="Zeng Q."/>
            <person name="Chapman S."/>
            <person name="Gujja S."/>
            <person name="Saif S."/>
            <person name="Birren B."/>
        </authorList>
    </citation>
    <scope>NUCLEOTIDE SEQUENCE [LARGE SCALE GENOMIC DNA]</scope>
    <source>
        <strain evidence="11 12">ATCC 28783</strain>
    </source>
</reference>
<dbReference type="PANTHER" id="PTHR11552:SF201">
    <property type="entry name" value="GLUCOSE-METHANOL-CHOLINE OXIDOREDUCTASE N-TERMINAL DOMAIN-CONTAINING PROTEIN"/>
    <property type="match status" value="1"/>
</dbReference>
<dbReference type="Gene3D" id="3.50.50.60">
    <property type="entry name" value="FAD/NAD(P)-binding domain"/>
    <property type="match status" value="1"/>
</dbReference>
<keyword evidence="3" id="KW-0285">Flavoprotein</keyword>
<comment type="caution">
    <text evidence="11">The sequence shown here is derived from an EMBL/GenBank/DDBJ whole genome shotgun (WGS) entry which is preliminary data.</text>
</comment>
<dbReference type="PANTHER" id="PTHR11552">
    <property type="entry name" value="GLUCOSE-METHANOL-CHOLINE GMC OXIDOREDUCTASE"/>
    <property type="match status" value="1"/>
</dbReference>
<evidence type="ECO:0000256" key="7">
    <source>
        <dbReference type="PIRSR" id="PIRSR000137-1"/>
    </source>
</evidence>
<feature type="signal peptide" evidence="9">
    <location>
        <begin position="1"/>
        <end position="19"/>
    </location>
</feature>
<evidence type="ECO:0000256" key="9">
    <source>
        <dbReference type="SAM" id="SignalP"/>
    </source>
</evidence>
<dbReference type="Pfam" id="PF00732">
    <property type="entry name" value="GMC_oxred_N"/>
    <property type="match status" value="1"/>
</dbReference>
<dbReference type="InterPro" id="IPR012132">
    <property type="entry name" value="GMC_OxRdtase"/>
</dbReference>
<keyword evidence="6" id="KW-0560">Oxidoreductase</keyword>
<evidence type="ECO:0000256" key="8">
    <source>
        <dbReference type="SAM" id="MobiDB-lite"/>
    </source>
</evidence>
<dbReference type="VEuPathDB" id="FungiDB:TREMEDRAFT_62741"/>
<feature type="chain" id="PRO_5020377067" description="Glucose-methanol-choline oxidoreductase N-terminal domain-containing protein" evidence="9">
    <location>
        <begin position="20"/>
        <end position="599"/>
    </location>
</feature>
<evidence type="ECO:0000256" key="3">
    <source>
        <dbReference type="ARBA" id="ARBA00022630"/>
    </source>
</evidence>
<dbReference type="PROSITE" id="PS00624">
    <property type="entry name" value="GMC_OXRED_2"/>
    <property type="match status" value="1"/>
</dbReference>
<dbReference type="EMBL" id="SDIL01000009">
    <property type="protein sequence ID" value="RXK41352.1"/>
    <property type="molecule type" value="Genomic_DNA"/>
</dbReference>
<keyword evidence="4 9" id="KW-0732">Signal</keyword>
<feature type="active site" description="Proton acceptor" evidence="7">
    <location>
        <position position="584"/>
    </location>
</feature>
<dbReference type="AlphaFoldDB" id="A0A4Q1BTS1"/>
<evidence type="ECO:0000256" key="2">
    <source>
        <dbReference type="ARBA" id="ARBA00010790"/>
    </source>
</evidence>
<comment type="similarity">
    <text evidence="2">Belongs to the GMC oxidoreductase family.</text>
</comment>
<dbReference type="InterPro" id="IPR000172">
    <property type="entry name" value="GMC_OxRdtase_N"/>
</dbReference>
<dbReference type="GO" id="GO:0016614">
    <property type="term" value="F:oxidoreductase activity, acting on CH-OH group of donors"/>
    <property type="evidence" value="ECO:0007669"/>
    <property type="project" value="InterPro"/>
</dbReference>